<keyword evidence="10" id="KW-0276">Fatty acid metabolism</keyword>
<comment type="function">
    <text evidence="10">Catalyzes the NADPH-dependent reduction of beta-ketoacyl-ACP substrates to beta-hydroxyacyl-ACP products, the first reductive step in the elongation cycle of fatty acid biosynthesis.</text>
</comment>
<dbReference type="NCBIfam" id="NF009466">
    <property type="entry name" value="PRK12826.1-2"/>
    <property type="match status" value="1"/>
</dbReference>
<feature type="binding site" evidence="9">
    <location>
        <begin position="156"/>
        <end position="160"/>
    </location>
    <ligand>
        <name>NADP(+)</name>
        <dbReference type="ChEBI" id="CHEBI:58349"/>
    </ligand>
</feature>
<dbReference type="Gene3D" id="3.40.50.720">
    <property type="entry name" value="NAD(P)-binding Rossmann-like Domain"/>
    <property type="match status" value="1"/>
</dbReference>
<comment type="catalytic activity">
    <reaction evidence="7 10">
        <text>a (3R)-hydroxyacyl-[ACP] + NADP(+) = a 3-oxoacyl-[ACP] + NADPH + H(+)</text>
        <dbReference type="Rhea" id="RHEA:17397"/>
        <dbReference type="Rhea" id="RHEA-COMP:9916"/>
        <dbReference type="Rhea" id="RHEA-COMP:9945"/>
        <dbReference type="ChEBI" id="CHEBI:15378"/>
        <dbReference type="ChEBI" id="CHEBI:57783"/>
        <dbReference type="ChEBI" id="CHEBI:58349"/>
        <dbReference type="ChEBI" id="CHEBI:78776"/>
        <dbReference type="ChEBI" id="CHEBI:78827"/>
        <dbReference type="EC" id="1.1.1.100"/>
    </reaction>
</comment>
<dbReference type="GO" id="GO:0004316">
    <property type="term" value="F:3-oxoacyl-[acyl-carrier-protein] reductase (NADPH) activity"/>
    <property type="evidence" value="ECO:0007669"/>
    <property type="project" value="UniProtKB-UniRule"/>
</dbReference>
<proteinExistence type="inferred from homology"/>
<dbReference type="CDD" id="cd05333">
    <property type="entry name" value="BKR_SDR_c"/>
    <property type="match status" value="1"/>
</dbReference>
<name>A0A2T0BP42_9CLOT</name>
<feature type="binding site" evidence="9">
    <location>
        <position position="91"/>
    </location>
    <ligand>
        <name>NADP(+)</name>
        <dbReference type="ChEBI" id="CHEBI:58349"/>
    </ligand>
</feature>
<comment type="caution">
    <text evidence="12">The sequence shown here is derived from an EMBL/GenBank/DDBJ whole genome shotgun (WGS) entry which is preliminary data.</text>
</comment>
<organism evidence="12 13">
    <name type="scientific">Clostridium luticellarii</name>
    <dbReference type="NCBI Taxonomy" id="1691940"/>
    <lineage>
        <taxon>Bacteria</taxon>
        <taxon>Bacillati</taxon>
        <taxon>Bacillota</taxon>
        <taxon>Clostridia</taxon>
        <taxon>Eubacteriales</taxon>
        <taxon>Clostridiaceae</taxon>
        <taxon>Clostridium</taxon>
    </lineage>
</organism>
<dbReference type="NCBIfam" id="TIGR01830">
    <property type="entry name" value="3oxo_ACP_reduc"/>
    <property type="match status" value="1"/>
</dbReference>
<keyword evidence="10" id="KW-0444">Lipid biosynthesis</keyword>
<dbReference type="InterPro" id="IPR011284">
    <property type="entry name" value="3oxo_ACP_reduc"/>
</dbReference>
<feature type="active site" description="Proton acceptor" evidence="8">
    <location>
        <position position="156"/>
    </location>
</feature>
<evidence type="ECO:0000256" key="3">
    <source>
        <dbReference type="ARBA" id="ARBA00012948"/>
    </source>
</evidence>
<keyword evidence="13" id="KW-1185">Reference proteome</keyword>
<dbReference type="GO" id="GO:0051287">
    <property type="term" value="F:NAD binding"/>
    <property type="evidence" value="ECO:0007669"/>
    <property type="project" value="UniProtKB-UniRule"/>
</dbReference>
<evidence type="ECO:0000313" key="12">
    <source>
        <dbReference type="EMBL" id="PRR85646.1"/>
    </source>
</evidence>
<feature type="domain" description="Ketoreductase" evidence="11">
    <location>
        <begin position="7"/>
        <end position="192"/>
    </location>
</feature>
<dbReference type="FunFam" id="3.40.50.720:FF:000115">
    <property type="entry name" value="3-oxoacyl-[acyl-carrier-protein] reductase FabG"/>
    <property type="match status" value="1"/>
</dbReference>
<dbReference type="InterPro" id="IPR002347">
    <property type="entry name" value="SDR_fam"/>
</dbReference>
<dbReference type="EMBL" id="PVXP01000014">
    <property type="protein sequence ID" value="PRR85646.1"/>
    <property type="molecule type" value="Genomic_DNA"/>
</dbReference>
<keyword evidence="6" id="KW-0753">Steroid metabolism</keyword>
<evidence type="ECO:0000256" key="7">
    <source>
        <dbReference type="ARBA" id="ARBA00048508"/>
    </source>
</evidence>
<dbReference type="SMART" id="SM00822">
    <property type="entry name" value="PKS_KR"/>
    <property type="match status" value="1"/>
</dbReference>
<comment type="subunit">
    <text evidence="10">Homotetramer.</text>
</comment>
<keyword evidence="4 9" id="KW-0521">NADP</keyword>
<evidence type="ECO:0000256" key="10">
    <source>
        <dbReference type="RuleBase" id="RU366074"/>
    </source>
</evidence>
<evidence type="ECO:0000256" key="9">
    <source>
        <dbReference type="PIRSR" id="PIRSR611284-2"/>
    </source>
</evidence>
<dbReference type="PANTHER" id="PTHR42879">
    <property type="entry name" value="3-OXOACYL-(ACYL-CARRIER-PROTEIN) REDUCTASE"/>
    <property type="match status" value="1"/>
</dbReference>
<dbReference type="InterPro" id="IPR050259">
    <property type="entry name" value="SDR"/>
</dbReference>
<accession>A0A2T0BP42</accession>
<dbReference type="NCBIfam" id="NF005559">
    <property type="entry name" value="PRK07231.1"/>
    <property type="match status" value="1"/>
</dbReference>
<dbReference type="PRINTS" id="PR00080">
    <property type="entry name" value="SDRFAMILY"/>
</dbReference>
<dbReference type="Pfam" id="PF13561">
    <property type="entry name" value="adh_short_C2"/>
    <property type="match status" value="1"/>
</dbReference>
<evidence type="ECO:0000256" key="4">
    <source>
        <dbReference type="ARBA" id="ARBA00022857"/>
    </source>
</evidence>
<comment type="similarity">
    <text evidence="2 10">Belongs to the short-chain dehydrogenases/reductases (SDR) family.</text>
</comment>
<dbReference type="EC" id="1.1.1.100" evidence="3 10"/>
<feature type="binding site" evidence="9">
    <location>
        <position position="189"/>
    </location>
    <ligand>
        <name>NADP(+)</name>
        <dbReference type="ChEBI" id="CHEBI:58349"/>
    </ligand>
</feature>
<dbReference type="Proteomes" id="UP000237798">
    <property type="component" value="Unassembled WGS sequence"/>
</dbReference>
<dbReference type="InterPro" id="IPR057326">
    <property type="entry name" value="KR_dom"/>
</dbReference>
<dbReference type="SUPFAM" id="SSF51735">
    <property type="entry name" value="NAD(P)-binding Rossmann-fold domains"/>
    <property type="match status" value="1"/>
</dbReference>
<evidence type="ECO:0000256" key="2">
    <source>
        <dbReference type="ARBA" id="ARBA00006484"/>
    </source>
</evidence>
<dbReference type="GO" id="GO:0006633">
    <property type="term" value="P:fatty acid biosynthetic process"/>
    <property type="evidence" value="ECO:0007669"/>
    <property type="project" value="UniProtKB-UniPathway"/>
</dbReference>
<dbReference type="InterPro" id="IPR036291">
    <property type="entry name" value="NAD(P)-bd_dom_sf"/>
</dbReference>
<keyword evidence="5 10" id="KW-0560">Oxidoreductase</keyword>
<evidence type="ECO:0000256" key="8">
    <source>
        <dbReference type="PIRSR" id="PIRSR611284-1"/>
    </source>
</evidence>
<dbReference type="RefSeq" id="WP_106008964.1">
    <property type="nucleotide sequence ID" value="NZ_JALCPJ010000008.1"/>
</dbReference>
<evidence type="ECO:0000259" key="11">
    <source>
        <dbReference type="SMART" id="SM00822"/>
    </source>
</evidence>
<gene>
    <name evidence="12" type="primary">fabG_2</name>
    <name evidence="12" type="ORF">CLLU_14010</name>
</gene>
<dbReference type="GO" id="GO:0008202">
    <property type="term" value="P:steroid metabolic process"/>
    <property type="evidence" value="ECO:0007669"/>
    <property type="project" value="UniProtKB-KW"/>
</dbReference>
<dbReference type="AlphaFoldDB" id="A0A2T0BP42"/>
<dbReference type="PROSITE" id="PS00061">
    <property type="entry name" value="ADH_SHORT"/>
    <property type="match status" value="1"/>
</dbReference>
<sequence>MDIAGRNVAVITGAAKGIGRAIALRLSEDGFDVVINYRNGSASLEELIKEIEGKGRKAAAVQGDVSVFTEAKNIMKQAIDIFGRIDVLVNNAGITRDGLLLRMKEDDFDKVIEVNLKGTFNCIRHVSPVMLKQRSGKIINISSVVGITGNAGQVNYSAAKAGIIGITKSTARELASRGINVNAVAPGFIDTDMTKNLSEKVKENALHNIPLKRFGTVYDVANAVSFLASSNSDYITGQIINIDGGMVM</sequence>
<reference evidence="12 13" key="1">
    <citation type="submission" date="2018-03" db="EMBL/GenBank/DDBJ databases">
        <title>Genome sequence of Clostridium luticellarii DSM 29923.</title>
        <authorList>
            <person name="Poehlein A."/>
            <person name="Daniel R."/>
        </authorList>
    </citation>
    <scope>NUCLEOTIDE SEQUENCE [LARGE SCALE GENOMIC DNA]</scope>
    <source>
        <strain evidence="12 13">DSM 29923</strain>
    </source>
</reference>
<dbReference type="PRINTS" id="PR00081">
    <property type="entry name" value="GDHRDH"/>
</dbReference>
<dbReference type="OrthoDB" id="9803333at2"/>
<dbReference type="UniPathway" id="UPA00094"/>
<evidence type="ECO:0000256" key="1">
    <source>
        <dbReference type="ARBA" id="ARBA00005194"/>
    </source>
</evidence>
<evidence type="ECO:0000313" key="13">
    <source>
        <dbReference type="Proteomes" id="UP000237798"/>
    </source>
</evidence>
<keyword evidence="10" id="KW-0443">Lipid metabolism</keyword>
<keyword evidence="10" id="KW-0275">Fatty acid biosynthesis</keyword>
<protein>
    <recommendedName>
        <fullName evidence="3 10">3-oxoacyl-[acyl-carrier-protein] reductase</fullName>
        <ecNumber evidence="3 10">1.1.1.100</ecNumber>
    </recommendedName>
</protein>
<comment type="pathway">
    <text evidence="1 10">Lipid metabolism; fatty acid biosynthesis.</text>
</comment>
<evidence type="ECO:0000256" key="5">
    <source>
        <dbReference type="ARBA" id="ARBA00023002"/>
    </source>
</evidence>
<dbReference type="PANTHER" id="PTHR42879:SF2">
    <property type="entry name" value="3-OXOACYL-[ACYL-CARRIER-PROTEIN] REDUCTASE FABG"/>
    <property type="match status" value="1"/>
</dbReference>
<evidence type="ECO:0000256" key="6">
    <source>
        <dbReference type="ARBA" id="ARBA00023221"/>
    </source>
</evidence>
<dbReference type="InterPro" id="IPR020904">
    <property type="entry name" value="Sc_DH/Rdtase_CS"/>
</dbReference>